<dbReference type="GO" id="GO:0005524">
    <property type="term" value="F:ATP binding"/>
    <property type="evidence" value="ECO:0007669"/>
    <property type="project" value="UniProtKB-UniRule"/>
</dbReference>
<evidence type="ECO:0000256" key="2">
    <source>
        <dbReference type="ARBA" id="ARBA00022679"/>
    </source>
</evidence>
<dbReference type="GO" id="GO:0005634">
    <property type="term" value="C:nucleus"/>
    <property type="evidence" value="ECO:0007669"/>
    <property type="project" value="TreeGrafter"/>
</dbReference>
<dbReference type="InterPro" id="IPR011009">
    <property type="entry name" value="Kinase-like_dom_sf"/>
</dbReference>
<dbReference type="GO" id="GO:0007052">
    <property type="term" value="P:mitotic spindle organization"/>
    <property type="evidence" value="ECO:0007669"/>
    <property type="project" value="TreeGrafter"/>
</dbReference>
<name>A0AAD5WQU8_9PEZI</name>
<feature type="compositionally biased region" description="Low complexity" evidence="7">
    <location>
        <begin position="670"/>
        <end position="710"/>
    </location>
</feature>
<organism evidence="9 10">
    <name type="scientific">Zalerion maritima</name>
    <dbReference type="NCBI Taxonomy" id="339359"/>
    <lineage>
        <taxon>Eukaryota</taxon>
        <taxon>Fungi</taxon>
        <taxon>Dikarya</taxon>
        <taxon>Ascomycota</taxon>
        <taxon>Pezizomycotina</taxon>
        <taxon>Sordariomycetes</taxon>
        <taxon>Lulworthiomycetidae</taxon>
        <taxon>Lulworthiales</taxon>
        <taxon>Lulworthiaceae</taxon>
        <taxon>Zalerion</taxon>
    </lineage>
</organism>
<feature type="binding site" evidence="6">
    <location>
        <position position="199"/>
    </location>
    <ligand>
        <name>ATP</name>
        <dbReference type="ChEBI" id="CHEBI:30616"/>
    </ligand>
</feature>
<dbReference type="Proteomes" id="UP001201980">
    <property type="component" value="Unassembled WGS sequence"/>
</dbReference>
<protein>
    <recommendedName>
        <fullName evidence="8">Protein kinase domain-containing protein</fullName>
    </recommendedName>
</protein>
<dbReference type="SMART" id="SM00220">
    <property type="entry name" value="S_TKc"/>
    <property type="match status" value="1"/>
</dbReference>
<keyword evidence="10" id="KW-1185">Reference proteome</keyword>
<dbReference type="PROSITE" id="PS00107">
    <property type="entry name" value="PROTEIN_KINASE_ATP"/>
    <property type="match status" value="1"/>
</dbReference>
<accession>A0AAD5WQU8</accession>
<dbReference type="GO" id="GO:0005737">
    <property type="term" value="C:cytoplasm"/>
    <property type="evidence" value="ECO:0007669"/>
    <property type="project" value="TreeGrafter"/>
</dbReference>
<comment type="caution">
    <text evidence="9">The sequence shown here is derived from an EMBL/GenBank/DDBJ whole genome shotgun (WGS) entry which is preliminary data.</text>
</comment>
<dbReference type="GO" id="GO:0004674">
    <property type="term" value="F:protein serine/threonine kinase activity"/>
    <property type="evidence" value="ECO:0007669"/>
    <property type="project" value="UniProtKB-KW"/>
</dbReference>
<evidence type="ECO:0000256" key="6">
    <source>
        <dbReference type="PROSITE-ProRule" id="PRU10141"/>
    </source>
</evidence>
<feature type="region of interest" description="Disordered" evidence="7">
    <location>
        <begin position="122"/>
        <end position="168"/>
    </location>
</feature>
<evidence type="ECO:0000313" key="10">
    <source>
        <dbReference type="Proteomes" id="UP001201980"/>
    </source>
</evidence>
<dbReference type="Pfam" id="PF00069">
    <property type="entry name" value="Pkinase"/>
    <property type="match status" value="1"/>
</dbReference>
<proteinExistence type="predicted"/>
<dbReference type="AlphaFoldDB" id="A0AAD5WQU8"/>
<dbReference type="InterPro" id="IPR000719">
    <property type="entry name" value="Prot_kinase_dom"/>
</dbReference>
<keyword evidence="5 6" id="KW-0067">ATP-binding</keyword>
<feature type="compositionally biased region" description="Low complexity" evidence="7">
    <location>
        <begin position="621"/>
        <end position="636"/>
    </location>
</feature>
<keyword evidence="1" id="KW-0723">Serine/threonine-protein kinase</keyword>
<dbReference type="FunFam" id="1.10.510.10:FF:000571">
    <property type="entry name" value="Maternal embryonic leucine zipper kinase"/>
    <property type="match status" value="1"/>
</dbReference>
<evidence type="ECO:0000259" key="8">
    <source>
        <dbReference type="PROSITE" id="PS50011"/>
    </source>
</evidence>
<feature type="domain" description="Protein kinase" evidence="8">
    <location>
        <begin position="170"/>
        <end position="429"/>
    </location>
</feature>
<dbReference type="PROSITE" id="PS50011">
    <property type="entry name" value="PROTEIN_KINASE_DOM"/>
    <property type="match status" value="1"/>
</dbReference>
<sequence>MQFSINSVPAFPHTAATSAWQPAQLSTPTDFWRFWVPRLGNKLRSTRHVHFRYGKANIATQALYPTPAHIIVIVSRLGNSPTIDTSLHITCPYILGKCCYNNLWLSEEGPVKELKMEALSPRDINAQRPRQNELKSKATAMTKAGKEHPPPPPAEVYEPPSSDRKDGATYTVGKMLGKGGFAVCYDGKLAPTRERYALKIVKSQMPSKMEQKFQTELQIHSKMRNQNIVQFLRAFAFDNCTYLVLELCPNGSLMDMVKRRKGVTEGEVRFYTIQISGAIKYMHSKGVIHRDLKMGNIFLDRHMNAKIGDFGLAALLVTGKDMQTIRRTTLCGTPNYIAPEILQKGRQGHDHMVDIWSLGIILFAMLAGKPPFQSSTTDEIYRRARERDYEWPEPSKKYISPEAKDLVANMLQEADRRPHPDEIVQHKWFSTGYMPTTADMNSNLREFPPENPAFYDDIVTAEEKRKSAHNHQNTCRECQVGPWNRSQASHISTWREVAAEEKAGLTPIIPLAEGIVYRPFNEWVIEQKRAKEQRLAARAALAASQSSKAPRETDDTESLVAPMPNGLMKAPPQSYAAQQRAQHKPVRTMETVLRTKPPSATTSQASASTGTMRSRAKKDTISSTSSATSSRPTETTKAAPVDPESTNTISTLTRPLQSAPRSMRKNTVASRPTESLSRPSSSSQTTRTAASTSSTAASTSRTSSLKRSPSPIDPNAEVATIFGPDEYHERVPTTEPDVVLTRLRHLQAELDRALNSRSMAFVSARTAPPPLPRIVIKWIDYSNKLGHGYILNDGTIGALVKSLPTTDPVSKPTPQVIPPVCLVVHNAENHLVRRAQDPTYADRHQMAPQNESVHYLELQGEKGISRVLVPAKTYWTSEADGAAGRMETGKDVYDYRKRERLIVWRKFANYMMQYGRDGSGKDDPELLPTITDPGLPPNDVVILYQRFGDVGCWVFCDGHMQFNFPDHTKLVLDATGTHCHFWHLPVEAAELLNENGQLDTVALDSRTVLSYPLQTMLNMNRSSAASSGTSRSGRTRPQISPEIRVIPEANDFRHKVEFVRQVVREWVSHGGIGNARTDRDNRIRWLGSREAFGITAPQKHVWVSVGARWGDQSVSCFVDPRYPSELGQEIDFAKVRSGSSRK</sequence>
<evidence type="ECO:0000256" key="4">
    <source>
        <dbReference type="ARBA" id="ARBA00022777"/>
    </source>
</evidence>
<evidence type="ECO:0000256" key="3">
    <source>
        <dbReference type="ARBA" id="ARBA00022741"/>
    </source>
</evidence>
<feature type="region of interest" description="Disordered" evidence="7">
    <location>
        <begin position="541"/>
        <end position="729"/>
    </location>
</feature>
<reference evidence="9" key="1">
    <citation type="submission" date="2022-07" db="EMBL/GenBank/DDBJ databases">
        <title>Draft genome sequence of Zalerion maritima ATCC 34329, a (micro)plastics degrading marine fungus.</title>
        <authorList>
            <person name="Paco A."/>
            <person name="Goncalves M.F.M."/>
            <person name="Rocha-Santos T.A.P."/>
            <person name="Alves A."/>
        </authorList>
    </citation>
    <scope>NUCLEOTIDE SEQUENCE</scope>
    <source>
        <strain evidence="9">ATCC 34329</strain>
    </source>
</reference>
<dbReference type="PROSITE" id="PS00108">
    <property type="entry name" value="PROTEIN_KINASE_ST"/>
    <property type="match status" value="1"/>
</dbReference>
<evidence type="ECO:0000256" key="5">
    <source>
        <dbReference type="ARBA" id="ARBA00022840"/>
    </source>
</evidence>
<dbReference type="GO" id="GO:0000776">
    <property type="term" value="C:kinetochore"/>
    <property type="evidence" value="ECO:0007669"/>
    <property type="project" value="TreeGrafter"/>
</dbReference>
<feature type="compositionally biased region" description="Polar residues" evidence="7">
    <location>
        <begin position="644"/>
        <end position="669"/>
    </location>
</feature>
<dbReference type="GO" id="GO:0000922">
    <property type="term" value="C:spindle pole"/>
    <property type="evidence" value="ECO:0007669"/>
    <property type="project" value="TreeGrafter"/>
</dbReference>
<dbReference type="PANTHER" id="PTHR24345:SF0">
    <property type="entry name" value="CELL CYCLE SERINE_THREONINE-PROTEIN KINASE CDC5_MSD2"/>
    <property type="match status" value="1"/>
</dbReference>
<dbReference type="EMBL" id="JAKWBI020000171">
    <property type="protein sequence ID" value="KAJ2900506.1"/>
    <property type="molecule type" value="Genomic_DNA"/>
</dbReference>
<dbReference type="SUPFAM" id="SSF56112">
    <property type="entry name" value="Protein kinase-like (PK-like)"/>
    <property type="match status" value="1"/>
</dbReference>
<feature type="compositionally biased region" description="Low complexity" evidence="7">
    <location>
        <begin position="599"/>
        <end position="611"/>
    </location>
</feature>
<dbReference type="GO" id="GO:0005816">
    <property type="term" value="C:spindle pole body"/>
    <property type="evidence" value="ECO:0007669"/>
    <property type="project" value="TreeGrafter"/>
</dbReference>
<dbReference type="InterPro" id="IPR008271">
    <property type="entry name" value="Ser/Thr_kinase_AS"/>
</dbReference>
<evidence type="ECO:0000313" key="9">
    <source>
        <dbReference type="EMBL" id="KAJ2900506.1"/>
    </source>
</evidence>
<keyword evidence="4" id="KW-0418">Kinase</keyword>
<keyword evidence="3 6" id="KW-0547">Nucleotide-binding</keyword>
<dbReference type="SUPFAM" id="SSF82615">
    <property type="entry name" value="Polo-box domain"/>
    <property type="match status" value="2"/>
</dbReference>
<evidence type="ECO:0000256" key="1">
    <source>
        <dbReference type="ARBA" id="ARBA00022527"/>
    </source>
</evidence>
<evidence type="ECO:0000256" key="7">
    <source>
        <dbReference type="SAM" id="MobiDB-lite"/>
    </source>
</evidence>
<dbReference type="Gene3D" id="1.10.510.10">
    <property type="entry name" value="Transferase(Phosphotransferase) domain 1"/>
    <property type="match status" value="1"/>
</dbReference>
<gene>
    <name evidence="9" type="ORF">MKZ38_002411</name>
</gene>
<dbReference type="CDD" id="cd14099">
    <property type="entry name" value="STKc_PLK"/>
    <property type="match status" value="1"/>
</dbReference>
<keyword evidence="2" id="KW-0808">Transferase</keyword>
<dbReference type="InterPro" id="IPR017441">
    <property type="entry name" value="Protein_kinase_ATP_BS"/>
</dbReference>
<dbReference type="PANTHER" id="PTHR24345">
    <property type="entry name" value="SERINE/THREONINE-PROTEIN KINASE PLK"/>
    <property type="match status" value="1"/>
</dbReference>